<dbReference type="Gene3D" id="3.40.50.1820">
    <property type="entry name" value="alpha/beta hydrolase"/>
    <property type="match status" value="1"/>
</dbReference>
<name>C3YGR1_BRAFL</name>
<dbReference type="eggNOG" id="KOG3253">
    <property type="taxonomic scope" value="Eukaryota"/>
</dbReference>
<feature type="non-terminal residue" evidence="2">
    <location>
        <position position="175"/>
    </location>
</feature>
<dbReference type="InParanoid" id="C3YGR1"/>
<dbReference type="AlphaFoldDB" id="C3YGR1"/>
<dbReference type="EMBL" id="GG666512">
    <property type="protein sequence ID" value="EEN60571.1"/>
    <property type="molecule type" value="Genomic_DNA"/>
</dbReference>
<dbReference type="PANTHER" id="PTHR13136">
    <property type="entry name" value="TESTIS DEVELOPMENT PROTEIN PRTD"/>
    <property type="match status" value="1"/>
</dbReference>
<accession>C3YGR1</accession>
<organism>
    <name type="scientific">Branchiostoma floridae</name>
    <name type="common">Florida lancelet</name>
    <name type="synonym">Amphioxus</name>
    <dbReference type="NCBI Taxonomy" id="7739"/>
    <lineage>
        <taxon>Eukaryota</taxon>
        <taxon>Metazoa</taxon>
        <taxon>Chordata</taxon>
        <taxon>Cephalochordata</taxon>
        <taxon>Leptocardii</taxon>
        <taxon>Amphioxiformes</taxon>
        <taxon>Branchiostomatidae</taxon>
        <taxon>Branchiostoma</taxon>
    </lineage>
</organism>
<proteinExistence type="predicted"/>
<reference evidence="2" key="1">
    <citation type="journal article" date="2008" name="Nature">
        <title>The amphioxus genome and the evolution of the chordate karyotype.</title>
        <authorList>
            <consortium name="US DOE Joint Genome Institute (JGI-PGF)"/>
            <person name="Putnam N.H."/>
            <person name="Butts T."/>
            <person name="Ferrier D.E.K."/>
            <person name="Furlong R.F."/>
            <person name="Hellsten U."/>
            <person name="Kawashima T."/>
            <person name="Robinson-Rechavi M."/>
            <person name="Shoguchi E."/>
            <person name="Terry A."/>
            <person name="Yu J.-K."/>
            <person name="Benito-Gutierrez E.L."/>
            <person name="Dubchak I."/>
            <person name="Garcia-Fernandez J."/>
            <person name="Gibson-Brown J.J."/>
            <person name="Grigoriev I.V."/>
            <person name="Horton A.C."/>
            <person name="de Jong P.J."/>
            <person name="Jurka J."/>
            <person name="Kapitonov V.V."/>
            <person name="Kohara Y."/>
            <person name="Kuroki Y."/>
            <person name="Lindquist E."/>
            <person name="Lucas S."/>
            <person name="Osoegawa K."/>
            <person name="Pennacchio L.A."/>
            <person name="Salamov A.A."/>
            <person name="Satou Y."/>
            <person name="Sauka-Spengler T."/>
            <person name="Schmutz J."/>
            <person name="Shin-I T."/>
            <person name="Toyoda A."/>
            <person name="Bronner-Fraser M."/>
            <person name="Fujiyama A."/>
            <person name="Holland L.Z."/>
            <person name="Holland P.W.H."/>
            <person name="Satoh N."/>
            <person name="Rokhsar D.S."/>
        </authorList>
    </citation>
    <scope>NUCLEOTIDE SEQUENCE [LARGE SCALE GENOMIC DNA]</scope>
    <source>
        <strain evidence="2">S238N-H82</strain>
        <tissue evidence="2">Testes</tissue>
    </source>
</reference>
<dbReference type="Pfam" id="PF20408">
    <property type="entry name" value="Abhydrolase_11"/>
    <property type="match status" value="1"/>
</dbReference>
<dbReference type="SUPFAM" id="SSF53474">
    <property type="entry name" value="alpha/beta-Hydrolases"/>
    <property type="match status" value="1"/>
</dbReference>
<feature type="domain" description="KANL3/Tex30 alpha/beta hydrolase-like" evidence="1">
    <location>
        <begin position="50"/>
        <end position="170"/>
    </location>
</feature>
<gene>
    <name evidence="2" type="ORF">BRAFLDRAFT_220629</name>
</gene>
<dbReference type="InterPro" id="IPR046879">
    <property type="entry name" value="KANL3/Tex30_Abhydrolase"/>
</dbReference>
<evidence type="ECO:0000313" key="2">
    <source>
        <dbReference type="EMBL" id="EEN60571.1"/>
    </source>
</evidence>
<dbReference type="InterPro" id="IPR026555">
    <property type="entry name" value="NSL3/Tex30"/>
</dbReference>
<dbReference type="STRING" id="7739.C3YGR1"/>
<dbReference type="ESTHER" id="brafl-c3ygr1">
    <property type="family name" value="NLS3-Tex30"/>
</dbReference>
<evidence type="ECO:0000259" key="1">
    <source>
        <dbReference type="Pfam" id="PF20408"/>
    </source>
</evidence>
<dbReference type="PANTHER" id="PTHR13136:SF11">
    <property type="entry name" value="TESTIS-EXPRESSED PROTEIN 30"/>
    <property type="match status" value="1"/>
</dbReference>
<sequence>MDHAHLRGGAQVLAGAGYLCLRFTCKGLNIGYRIRAFTAVLVGLSAHAQYNAFWVICQSRSMGSRAAAGVALADTSGFVRGVLCLSYPLHPPGQSDKLRTDVFRLGVPTLFLSGTRDPMCPAGSFGEHVGPMGGAAEVCWVEGGDHGVNVPGRTADHVCQEICTAVAAWCNAVCD</sequence>
<dbReference type="InterPro" id="IPR029058">
    <property type="entry name" value="AB_hydrolase_fold"/>
</dbReference>
<protein>
    <recommendedName>
        <fullName evidence="1">KANL3/Tex30 alpha/beta hydrolase-like domain-containing protein</fullName>
    </recommendedName>
</protein>